<accession>A0A011QF52</accession>
<evidence type="ECO:0000313" key="6">
    <source>
        <dbReference type="EMBL" id="EXI87740.1"/>
    </source>
</evidence>
<dbReference type="GO" id="GO:0016020">
    <property type="term" value="C:membrane"/>
    <property type="evidence" value="ECO:0007669"/>
    <property type="project" value="UniProtKB-SubCell"/>
</dbReference>
<feature type="transmembrane region" description="Helical" evidence="5">
    <location>
        <begin position="244"/>
        <end position="264"/>
    </location>
</feature>
<dbReference type="PANTHER" id="PTHR16950:SF16">
    <property type="entry name" value="ZINC TRANSPORTER ZIP13"/>
    <property type="match status" value="1"/>
</dbReference>
<dbReference type="STRING" id="1454004.AW11_02405"/>
<name>A0A011QF52_ACCRE</name>
<evidence type="ECO:0000256" key="3">
    <source>
        <dbReference type="ARBA" id="ARBA00022989"/>
    </source>
</evidence>
<protein>
    <submittedName>
        <fullName evidence="6">Zinc transporter ZupT</fullName>
    </submittedName>
</protein>
<keyword evidence="4 5" id="KW-0472">Membrane</keyword>
<dbReference type="eggNOG" id="COG0428">
    <property type="taxonomic scope" value="Bacteria"/>
</dbReference>
<dbReference type="GO" id="GO:0046873">
    <property type="term" value="F:metal ion transmembrane transporter activity"/>
    <property type="evidence" value="ECO:0007669"/>
    <property type="project" value="InterPro"/>
</dbReference>
<dbReference type="Proteomes" id="UP000022141">
    <property type="component" value="Unassembled WGS sequence"/>
</dbReference>
<evidence type="ECO:0000256" key="5">
    <source>
        <dbReference type="SAM" id="Phobius"/>
    </source>
</evidence>
<gene>
    <name evidence="6" type="primary">zupT</name>
    <name evidence="6" type="ORF">AW11_02405</name>
</gene>
<evidence type="ECO:0000256" key="1">
    <source>
        <dbReference type="ARBA" id="ARBA00004141"/>
    </source>
</evidence>
<dbReference type="AlphaFoldDB" id="A0A011QF52"/>
<evidence type="ECO:0000256" key="4">
    <source>
        <dbReference type="ARBA" id="ARBA00023136"/>
    </source>
</evidence>
<keyword evidence="3 5" id="KW-1133">Transmembrane helix</keyword>
<feature type="transmembrane region" description="Helical" evidence="5">
    <location>
        <begin position="70"/>
        <end position="89"/>
    </location>
</feature>
<dbReference type="EMBL" id="JEMY01000032">
    <property type="protein sequence ID" value="EXI87740.1"/>
    <property type="molecule type" value="Genomic_DNA"/>
</dbReference>
<evidence type="ECO:0000256" key="2">
    <source>
        <dbReference type="ARBA" id="ARBA00022692"/>
    </source>
</evidence>
<comment type="subcellular location">
    <subcellularLocation>
        <location evidence="1">Membrane</location>
        <topology evidence="1">Multi-pass membrane protein</topology>
    </subcellularLocation>
</comment>
<comment type="caution">
    <text evidence="6">The sequence shown here is derived from an EMBL/GenBank/DDBJ whole genome shotgun (WGS) entry which is preliminary data.</text>
</comment>
<feature type="transmembrane region" description="Helical" evidence="5">
    <location>
        <begin position="214"/>
        <end position="232"/>
    </location>
</feature>
<reference evidence="6" key="1">
    <citation type="submission" date="2014-02" db="EMBL/GenBank/DDBJ databases">
        <title>Expanding our view of genomic diversity in Candidatus Accumulibacter clades.</title>
        <authorList>
            <person name="Skennerton C.T."/>
            <person name="Barr J.J."/>
            <person name="Slater F.R."/>
            <person name="Bond P.L."/>
            <person name="Tyson G.W."/>
        </authorList>
    </citation>
    <scope>NUCLEOTIDE SEQUENCE [LARGE SCALE GENOMIC DNA]</scope>
</reference>
<organism evidence="6 7">
    <name type="scientific">Accumulibacter regalis</name>
    <dbReference type="NCBI Taxonomy" id="522306"/>
    <lineage>
        <taxon>Bacteria</taxon>
        <taxon>Pseudomonadati</taxon>
        <taxon>Pseudomonadota</taxon>
        <taxon>Betaproteobacteria</taxon>
        <taxon>Candidatus Accumulibacter</taxon>
    </lineage>
</organism>
<keyword evidence="7" id="KW-1185">Reference proteome</keyword>
<dbReference type="PANTHER" id="PTHR16950">
    <property type="entry name" value="ZINC TRANSPORTER SLC39A7 HISTIDINE-RICH MEMBRANE PROTEIN KE4"/>
    <property type="match status" value="1"/>
</dbReference>
<feature type="transmembrane region" description="Helical" evidence="5">
    <location>
        <begin position="6"/>
        <end position="29"/>
    </location>
</feature>
<sequence length="267" mass="28290">MSSLPLLVQITLACLLGGLLSVAAAALVMFRLPKKWLGLTVSFSTGLLLATATLHLLPEALESGLTPHEVFPLLLAGILAFFALEKFALWRHAHGGGETAVDSGDPRCANHPHSHHHLHDDHGETVSILVGDGFHNFTDGLLIAAAFLADPALGWATTLAIIAHEVPQEAGDFAILLAAGWARGRALFWNGVSSLTALAGGIIGYFALERMLDWVPHILTLAAASFLYIAVADLMPRLKREQQAIGWHGLLLAAGIAIVVFGSGHSH</sequence>
<feature type="transmembrane region" description="Helical" evidence="5">
    <location>
        <begin position="36"/>
        <end position="58"/>
    </location>
</feature>
<feature type="transmembrane region" description="Helical" evidence="5">
    <location>
        <begin position="187"/>
        <end position="208"/>
    </location>
</feature>
<dbReference type="InterPro" id="IPR003689">
    <property type="entry name" value="ZIP"/>
</dbReference>
<dbReference type="PATRIC" id="fig|1454004.3.peg.2484"/>
<dbReference type="Pfam" id="PF02535">
    <property type="entry name" value="Zip"/>
    <property type="match status" value="1"/>
</dbReference>
<evidence type="ECO:0000313" key="7">
    <source>
        <dbReference type="Proteomes" id="UP000022141"/>
    </source>
</evidence>
<keyword evidence="2 5" id="KW-0812">Transmembrane</keyword>
<proteinExistence type="predicted"/>